<keyword evidence="2" id="KW-1185">Reference proteome</keyword>
<sequence length="269" mass="31367">MRLPKNIEYCEFNIHDKKLYFIIDHAAALIAWIKAFNEGIISRDATLFHLDKHTDFHMNSDNIKKSKTILGMDNLELNDFVTVELCDENDEFIVNAMWSGLIKDCISFHHEEGSYDGILIEENQFAPQKINFKCDGMDHNFYLFEGHDISLIDNILNYQEIMNICECGRDFILDIDLDFFTEITDKIISITPQEINKQVNCALFKKMFEMSKVITIALEPAHCGGNEQCEKIFDSLMSNDIFKIDEKRLCDVKNKFLHGVNAKDFYYIR</sequence>
<reference evidence="2" key="1">
    <citation type="journal article" date="2009" name="ISME J.">
        <title>The genome sequence of the psychrophilic archaeon, Methanococcoides burtonii: the role of genome evolution in cold adaptation.</title>
        <authorList>
            <person name="Allen M.A."/>
            <person name="Lauro F.M."/>
            <person name="Williams T.J."/>
            <person name="Burg D."/>
            <person name="Siddiqui K.S."/>
            <person name="De Francisci D."/>
            <person name="Chong K.W."/>
            <person name="Pilak O."/>
            <person name="Chew H.H."/>
            <person name="De Maere M.Z."/>
            <person name="Ting L."/>
            <person name="Katrib M."/>
            <person name="Ng C."/>
            <person name="Sowers K.R."/>
            <person name="Galperin M.Y."/>
            <person name="Anderson I.J."/>
            <person name="Ivanova N."/>
            <person name="Dalin E."/>
            <person name="Martinez M."/>
            <person name="Lapidus A."/>
            <person name="Hauser L."/>
            <person name="Land M."/>
            <person name="Thomas T."/>
            <person name="Cavicchioli R."/>
        </authorList>
    </citation>
    <scope>NUCLEOTIDE SEQUENCE [LARGE SCALE GENOMIC DNA]</scope>
    <source>
        <strain evidence="2">DSM 6242 / NBRC 107633 / OCM 468 / ACE-M</strain>
    </source>
</reference>
<dbReference type="KEGG" id="mbu:Mbur_1641"/>
<gene>
    <name evidence="1" type="ordered locus">Mbur_1641</name>
</gene>
<organism evidence="1 2">
    <name type="scientific">Methanococcoides burtonii (strain DSM 6242 / NBRC 107633 / OCM 468 / ACE-M)</name>
    <dbReference type="NCBI Taxonomy" id="259564"/>
    <lineage>
        <taxon>Archaea</taxon>
        <taxon>Methanobacteriati</taxon>
        <taxon>Methanobacteriota</taxon>
        <taxon>Stenosarchaea group</taxon>
        <taxon>Methanomicrobia</taxon>
        <taxon>Methanosarcinales</taxon>
        <taxon>Methanosarcinaceae</taxon>
        <taxon>Methanococcoides</taxon>
    </lineage>
</organism>
<accession>Q12VI5</accession>
<dbReference type="EMBL" id="CP000300">
    <property type="protein sequence ID" value="ABE52541.1"/>
    <property type="molecule type" value="Genomic_DNA"/>
</dbReference>
<dbReference type="Proteomes" id="UP000001979">
    <property type="component" value="Chromosome"/>
</dbReference>
<proteinExistence type="predicted"/>
<dbReference type="AlphaFoldDB" id="Q12VI5"/>
<evidence type="ECO:0000313" key="1">
    <source>
        <dbReference type="EMBL" id="ABE52541.1"/>
    </source>
</evidence>
<dbReference type="GeneID" id="3997274"/>
<dbReference type="HOGENOM" id="CLU_1084405_0_0_2"/>
<protein>
    <submittedName>
        <fullName evidence="1">Uncharacterized protein</fullName>
    </submittedName>
</protein>
<dbReference type="RefSeq" id="WP_011499684.1">
    <property type="nucleotide sequence ID" value="NC_007955.1"/>
</dbReference>
<name>Q12VI5_METBU</name>
<evidence type="ECO:0000313" key="2">
    <source>
        <dbReference type="Proteomes" id="UP000001979"/>
    </source>
</evidence>